<accession>A0A383EJS9</accession>
<organism evidence="1">
    <name type="scientific">marine metagenome</name>
    <dbReference type="NCBI Taxonomy" id="408172"/>
    <lineage>
        <taxon>unclassified sequences</taxon>
        <taxon>metagenomes</taxon>
        <taxon>ecological metagenomes</taxon>
    </lineage>
</organism>
<proteinExistence type="predicted"/>
<reference evidence="1" key="1">
    <citation type="submission" date="2018-05" db="EMBL/GenBank/DDBJ databases">
        <authorList>
            <person name="Lanie J.A."/>
            <person name="Ng W.-L."/>
            <person name="Kazmierczak K.M."/>
            <person name="Andrzejewski T.M."/>
            <person name="Davidsen T.M."/>
            <person name="Wayne K.J."/>
            <person name="Tettelin H."/>
            <person name="Glass J.I."/>
            <person name="Rusch D."/>
            <person name="Podicherti R."/>
            <person name="Tsui H.-C.T."/>
            <person name="Winkler M.E."/>
        </authorList>
    </citation>
    <scope>NUCLEOTIDE SEQUENCE</scope>
</reference>
<name>A0A383EJS9_9ZZZZ</name>
<dbReference type="EMBL" id="UINC01226605">
    <property type="protein sequence ID" value="SVE57162.1"/>
    <property type="molecule type" value="Genomic_DNA"/>
</dbReference>
<sequence>LFVTIDSPILKGVRPPAVFNIILCHAQLSSVRSIFLTSDSPDPSETLVNLNTVFVSVSINF</sequence>
<protein>
    <submittedName>
        <fullName evidence="1">Uncharacterized protein</fullName>
    </submittedName>
</protein>
<feature type="non-terminal residue" evidence="1">
    <location>
        <position position="1"/>
    </location>
</feature>
<gene>
    <name evidence="1" type="ORF">METZ01_LOCUS510016</name>
</gene>
<dbReference type="AlphaFoldDB" id="A0A383EJS9"/>
<evidence type="ECO:0000313" key="1">
    <source>
        <dbReference type="EMBL" id="SVE57162.1"/>
    </source>
</evidence>